<sequence length="207" mass="23607">METLWWLVGKFFWLMAILMGLTSFYCLIRLKLLTFVKLAFFASLALGIGGCADEQAQLAAMTPEQRAEYELKQEQKKQEEKAAKEAKKAQEEADKKNAEEVEQAKQAEAQSIAEGKKAEAERLAEIEAQNKKIEAQRKQQERDNTISIGDSRAKVERLLGRPNDITSMESALGEEIHYYYYKNGINILGGMDIYYFSDDKLVLVQHE</sequence>
<evidence type="ECO:0000313" key="4">
    <source>
        <dbReference type="Proteomes" id="UP000433181"/>
    </source>
</evidence>
<reference evidence="3 4" key="1">
    <citation type="submission" date="2019-08" db="EMBL/GenBank/DDBJ databases">
        <title>In-depth cultivation of the pig gut microbiome towards novel bacterial diversity and tailored functional studies.</title>
        <authorList>
            <person name="Wylensek D."/>
            <person name="Hitch T.C.A."/>
            <person name="Clavel T."/>
        </authorList>
    </citation>
    <scope>NUCLEOTIDE SEQUENCE [LARGE SCALE GENOMIC DNA]</scope>
    <source>
        <strain evidence="3 4">WCA-693-APC-5D-A</strain>
    </source>
</reference>
<proteinExistence type="predicted"/>
<feature type="transmembrane region" description="Helical" evidence="2">
    <location>
        <begin position="6"/>
        <end position="28"/>
    </location>
</feature>
<keyword evidence="2" id="KW-0812">Transmembrane</keyword>
<dbReference type="EMBL" id="VUNR01000020">
    <property type="protein sequence ID" value="MSU09287.1"/>
    <property type="molecule type" value="Genomic_DNA"/>
</dbReference>
<dbReference type="Proteomes" id="UP000433181">
    <property type="component" value="Unassembled WGS sequence"/>
</dbReference>
<gene>
    <name evidence="3" type="ORF">FYJ84_09845</name>
</gene>
<keyword evidence="2" id="KW-1133">Transmembrane helix</keyword>
<accession>A0A6I2UEY5</accession>
<keyword evidence="2" id="KW-0472">Membrane</keyword>
<comment type="caution">
    <text evidence="3">The sequence shown here is derived from an EMBL/GenBank/DDBJ whole genome shotgun (WGS) entry which is preliminary data.</text>
</comment>
<feature type="region of interest" description="Disordered" evidence="1">
    <location>
        <begin position="81"/>
        <end position="113"/>
    </location>
</feature>
<dbReference type="RefSeq" id="WP_154407458.1">
    <property type="nucleotide sequence ID" value="NZ_VUNR01000020.1"/>
</dbReference>
<feature type="compositionally biased region" description="Basic and acidic residues" evidence="1">
    <location>
        <begin position="81"/>
        <end position="105"/>
    </location>
</feature>
<dbReference type="AlphaFoldDB" id="A0A6I2UEY5"/>
<keyword evidence="4" id="KW-1185">Reference proteome</keyword>
<name>A0A6I2UEY5_9FIRM</name>
<dbReference type="GeneID" id="96779225"/>
<organism evidence="3 4">
    <name type="scientific">Anaerovibrio slackiae</name>
    <dbReference type="NCBI Taxonomy" id="2652309"/>
    <lineage>
        <taxon>Bacteria</taxon>
        <taxon>Bacillati</taxon>
        <taxon>Bacillota</taxon>
        <taxon>Negativicutes</taxon>
        <taxon>Selenomonadales</taxon>
        <taxon>Selenomonadaceae</taxon>
        <taxon>Anaerovibrio</taxon>
    </lineage>
</organism>
<protein>
    <submittedName>
        <fullName evidence="3">Uncharacterized protein</fullName>
    </submittedName>
</protein>
<evidence type="ECO:0000256" key="1">
    <source>
        <dbReference type="SAM" id="MobiDB-lite"/>
    </source>
</evidence>
<evidence type="ECO:0000313" key="3">
    <source>
        <dbReference type="EMBL" id="MSU09287.1"/>
    </source>
</evidence>
<evidence type="ECO:0000256" key="2">
    <source>
        <dbReference type="SAM" id="Phobius"/>
    </source>
</evidence>